<comment type="caution">
    <text evidence="1">The sequence shown here is derived from an EMBL/GenBank/DDBJ whole genome shotgun (WGS) entry which is preliminary data.</text>
</comment>
<organism evidence="1 2">
    <name type="scientific">Dryococelus australis</name>
    <dbReference type="NCBI Taxonomy" id="614101"/>
    <lineage>
        <taxon>Eukaryota</taxon>
        <taxon>Metazoa</taxon>
        <taxon>Ecdysozoa</taxon>
        <taxon>Arthropoda</taxon>
        <taxon>Hexapoda</taxon>
        <taxon>Insecta</taxon>
        <taxon>Pterygota</taxon>
        <taxon>Neoptera</taxon>
        <taxon>Polyneoptera</taxon>
        <taxon>Phasmatodea</taxon>
        <taxon>Verophasmatodea</taxon>
        <taxon>Anareolatae</taxon>
        <taxon>Phasmatidae</taxon>
        <taxon>Eurycanthinae</taxon>
        <taxon>Dryococelus</taxon>
    </lineage>
</organism>
<dbReference type="Proteomes" id="UP001159363">
    <property type="component" value="Chromosome 15"/>
</dbReference>
<reference evidence="1 2" key="1">
    <citation type="submission" date="2023-02" db="EMBL/GenBank/DDBJ databases">
        <title>LHISI_Scaffold_Assembly.</title>
        <authorList>
            <person name="Stuart O.P."/>
            <person name="Cleave R."/>
            <person name="Magrath M.J.L."/>
            <person name="Mikheyev A.S."/>
        </authorList>
    </citation>
    <scope>NUCLEOTIDE SEQUENCE [LARGE SCALE GENOMIC DNA]</scope>
    <source>
        <strain evidence="1">Daus_M_001</strain>
        <tissue evidence="1">Leg muscle</tissue>
    </source>
</reference>
<dbReference type="EMBL" id="JARBHB010000016">
    <property type="protein sequence ID" value="KAJ8866257.1"/>
    <property type="molecule type" value="Genomic_DNA"/>
</dbReference>
<sequence>MFGNTISIGQWSVASWVKREKDTSGEDEGNDDEDVVVDHTGKVSTDATITENNADSFGNRTANKGRIEFDPKLKLKQQRNFLKKFLDSLLRMEPHYCRQSTSKFDLEPIWQLTFNSLYKFYDNECKNNDEIPLSYKTFSQVFQSLNLSLFLLKKDKCNICCGYSAGNEPDEEDNQRVSKKIKVRE</sequence>
<accession>A0ABQ9G193</accession>
<proteinExistence type="predicted"/>
<evidence type="ECO:0000313" key="2">
    <source>
        <dbReference type="Proteomes" id="UP001159363"/>
    </source>
</evidence>
<evidence type="ECO:0000313" key="1">
    <source>
        <dbReference type="EMBL" id="KAJ8866257.1"/>
    </source>
</evidence>
<gene>
    <name evidence="1" type="ORF">PR048_032100</name>
</gene>
<protein>
    <submittedName>
        <fullName evidence="1">Uncharacterized protein</fullName>
    </submittedName>
</protein>
<name>A0ABQ9G193_9NEOP</name>
<keyword evidence="2" id="KW-1185">Reference proteome</keyword>